<dbReference type="InParanoid" id="Q5B7C6"/>
<feature type="compositionally biased region" description="Acidic residues" evidence="1">
    <location>
        <begin position="784"/>
        <end position="801"/>
    </location>
</feature>
<feature type="compositionally biased region" description="Acidic residues" evidence="1">
    <location>
        <begin position="809"/>
        <end position="833"/>
    </location>
</feature>
<proteinExistence type="predicted"/>
<accession>C8V4H7</accession>
<reference evidence="3" key="1">
    <citation type="journal article" date="2005" name="Nature">
        <title>Sequencing of Aspergillus nidulans and comparative analysis with A. fumigatus and A. oryzae.</title>
        <authorList>
            <person name="Galagan J.E."/>
            <person name="Calvo S.E."/>
            <person name="Cuomo C."/>
            <person name="Ma L.J."/>
            <person name="Wortman J.R."/>
            <person name="Batzoglou S."/>
            <person name="Lee S.I."/>
            <person name="Basturkmen M."/>
            <person name="Spevak C.C."/>
            <person name="Clutterbuck J."/>
            <person name="Kapitonov V."/>
            <person name="Jurka J."/>
            <person name="Scazzocchio C."/>
            <person name="Farman M."/>
            <person name="Butler J."/>
            <person name="Purcell S."/>
            <person name="Harris S."/>
            <person name="Braus G.H."/>
            <person name="Draht O."/>
            <person name="Busch S."/>
            <person name="D'Enfert C."/>
            <person name="Bouchier C."/>
            <person name="Goldman G.H."/>
            <person name="Bell-Pedersen D."/>
            <person name="Griffiths-Jones S."/>
            <person name="Doonan J.H."/>
            <person name="Yu J."/>
            <person name="Vienken K."/>
            <person name="Pain A."/>
            <person name="Freitag M."/>
            <person name="Selker E.U."/>
            <person name="Archer D.B."/>
            <person name="Penalva M.A."/>
            <person name="Oakley B.R."/>
            <person name="Momany M."/>
            <person name="Tanaka T."/>
            <person name="Kumagai T."/>
            <person name="Asai K."/>
            <person name="Machida M."/>
            <person name="Nierman W.C."/>
            <person name="Denning D.W."/>
            <person name="Caddick M."/>
            <person name="Hynes M."/>
            <person name="Paoletti M."/>
            <person name="Fischer R."/>
            <person name="Miller B."/>
            <person name="Dyer P."/>
            <person name="Sachs M.S."/>
            <person name="Osmani S.A."/>
            <person name="Birren B.W."/>
        </authorList>
    </citation>
    <scope>NUCLEOTIDE SEQUENCE [LARGE SCALE GENOMIC DNA]</scope>
    <source>
        <strain evidence="3">FGSC A4 / ATCC 38163 / CBS 112.46 / NRRL 194 / M139</strain>
    </source>
</reference>
<dbReference type="Proteomes" id="UP000000560">
    <property type="component" value="Chromosome II"/>
</dbReference>
<dbReference type="HOGENOM" id="CLU_322885_0_0_1"/>
<gene>
    <name evidence="2" type="ORF">ANIA_03554</name>
</gene>
<reference evidence="3" key="2">
    <citation type="journal article" date="2009" name="Fungal Genet. Biol.">
        <title>The 2008 update of the Aspergillus nidulans genome annotation: a community effort.</title>
        <authorList>
            <person name="Wortman J.R."/>
            <person name="Gilsenan J.M."/>
            <person name="Joardar V."/>
            <person name="Deegan J."/>
            <person name="Clutterbuck J."/>
            <person name="Andersen M.R."/>
            <person name="Archer D."/>
            <person name="Bencina M."/>
            <person name="Braus G."/>
            <person name="Coutinho P."/>
            <person name="von Dohren H."/>
            <person name="Doonan J."/>
            <person name="Driessen A.J."/>
            <person name="Durek P."/>
            <person name="Espeso E."/>
            <person name="Fekete E."/>
            <person name="Flipphi M."/>
            <person name="Estrada C.G."/>
            <person name="Geysens S."/>
            <person name="Goldman G."/>
            <person name="de Groot P.W."/>
            <person name="Hansen K."/>
            <person name="Harris S.D."/>
            <person name="Heinekamp T."/>
            <person name="Helmstaedt K."/>
            <person name="Henrissat B."/>
            <person name="Hofmann G."/>
            <person name="Homan T."/>
            <person name="Horio T."/>
            <person name="Horiuchi H."/>
            <person name="James S."/>
            <person name="Jones M."/>
            <person name="Karaffa L."/>
            <person name="Karanyi Z."/>
            <person name="Kato M."/>
            <person name="Keller N."/>
            <person name="Kelly D.E."/>
            <person name="Kiel J.A."/>
            <person name="Kim J.M."/>
            <person name="van der Klei I.J."/>
            <person name="Klis F.M."/>
            <person name="Kovalchuk A."/>
            <person name="Krasevec N."/>
            <person name="Kubicek C.P."/>
            <person name="Liu B."/>
            <person name="Maccabe A."/>
            <person name="Meyer V."/>
            <person name="Mirabito P."/>
            <person name="Miskei M."/>
            <person name="Mos M."/>
            <person name="Mullins J."/>
            <person name="Nelson D.R."/>
            <person name="Nielsen J."/>
            <person name="Oakley B.R."/>
            <person name="Osmani S.A."/>
            <person name="Pakula T."/>
            <person name="Paszewski A."/>
            <person name="Paulsen I."/>
            <person name="Pilsyk S."/>
            <person name="Pocsi I."/>
            <person name="Punt P.J."/>
            <person name="Ram A.F."/>
            <person name="Ren Q."/>
            <person name="Robellet X."/>
            <person name="Robson G."/>
            <person name="Seiboth B."/>
            <person name="van Solingen P."/>
            <person name="Specht T."/>
            <person name="Sun J."/>
            <person name="Taheri-Talesh N."/>
            <person name="Takeshita N."/>
            <person name="Ussery D."/>
            <person name="vanKuyk P.A."/>
            <person name="Visser H."/>
            <person name="van de Vondervoort P.J."/>
            <person name="de Vries R.P."/>
            <person name="Walton J."/>
            <person name="Xiang X."/>
            <person name="Xiong Y."/>
            <person name="Zeng A.P."/>
            <person name="Brandt B.W."/>
            <person name="Cornell M.J."/>
            <person name="van den Hondel C.A."/>
            <person name="Visser J."/>
            <person name="Oliver S.G."/>
            <person name="Turner G."/>
        </authorList>
    </citation>
    <scope>GENOME REANNOTATION</scope>
    <source>
        <strain evidence="3">FGSC A4 / ATCC 38163 / CBS 112.46 / NRRL 194 / M139</strain>
    </source>
</reference>
<dbReference type="OMA" id="YSHENST"/>
<dbReference type="PANTHER" id="PTHR39596:SF2">
    <property type="entry name" value="HET DOMAIN PROTEIN (AFU_ORTHOLOGUE AFUA_1G17550)-RELATED"/>
    <property type="match status" value="1"/>
</dbReference>
<dbReference type="EMBL" id="BN001302">
    <property type="protein sequence ID" value="CBF75898.1"/>
    <property type="molecule type" value="Genomic_DNA"/>
</dbReference>
<dbReference type="OrthoDB" id="20872at2759"/>
<dbReference type="KEGG" id="ani:ANIA_03554"/>
<evidence type="ECO:0000256" key="1">
    <source>
        <dbReference type="SAM" id="MobiDB-lite"/>
    </source>
</evidence>
<protein>
    <submittedName>
        <fullName evidence="2">Uncharacterized protein</fullName>
    </submittedName>
</protein>
<accession>Q5B7C6</accession>
<dbReference type="AlphaFoldDB" id="Q5B7C6"/>
<dbReference type="eggNOG" id="ENOG502SMNF">
    <property type="taxonomic scope" value="Eukaryota"/>
</dbReference>
<dbReference type="PANTHER" id="PTHR39596">
    <property type="match status" value="1"/>
</dbReference>
<organism evidence="2 3">
    <name type="scientific">Emericella nidulans (strain FGSC A4 / ATCC 38163 / CBS 112.46 / NRRL 194 / M139)</name>
    <name type="common">Aspergillus nidulans</name>
    <dbReference type="NCBI Taxonomy" id="227321"/>
    <lineage>
        <taxon>Eukaryota</taxon>
        <taxon>Fungi</taxon>
        <taxon>Dikarya</taxon>
        <taxon>Ascomycota</taxon>
        <taxon>Pezizomycotina</taxon>
        <taxon>Eurotiomycetes</taxon>
        <taxon>Eurotiomycetidae</taxon>
        <taxon>Eurotiales</taxon>
        <taxon>Aspergillaceae</taxon>
        <taxon>Aspergillus</taxon>
        <taxon>Aspergillus subgen. Nidulantes</taxon>
    </lineage>
</organism>
<evidence type="ECO:0000313" key="3">
    <source>
        <dbReference type="Proteomes" id="UP000000560"/>
    </source>
</evidence>
<dbReference type="VEuPathDB" id="FungiDB:AN3554"/>
<sequence length="896" mass="100926">MCGSSADDLLPAPVIIDDEEYEISTPLLRYAPDIFAQEGADDNLADVGCSNRHWIFSETAEWRERHYNMKRKIARYPPFSFRSSIDDCPGQKLRKAITWCCVISDLQPCHAQDCVVRANLVRQVLPDCAWVPFREFMVTAFSCWSSTVKGRNSRVIPKLLDLDYLCSLVERIQEADEPSMGVMNSRLPCLDIVGVMAIWDWVSYIATEQENLMRVRMDRIFSFYQSFVFQVINDPRHEKELGRFGICPSRVWNLLVSGGNQPMGFVAITQDLRKLGFPDQGTKHKGCTAQLCLFADENSTVKRQMHPPTCPYQPSTCPEAYFDPDELRDYIASHSDKDWVPTAWDIRGWANDFPSVAPLLKQPRGRYVAISHVWSDGTGVGLKDLGKVNSCLAAYFARIALRLNCDGLWWDAICIPSGRDEKRKAMDRMLDNYINATYTVIHDQELLNFEWRDDGTPAMAVLLSSWFTRGWTAAELNATGRSSDTSVMVLFKDPDSSEPLIKDLETEVLVPAEIQWGYSTFPRDDNIRSHAHLVTSDIIRAVRNSGTSKYTVIKSLPHLMRVLGPRTTSWARDRMILASLLCLEPGKVNTSRTSVEQTKCILNTFHEIPTCYLYHGEVTIASSGRYSWCPPSIFDLGQTAGPMAPYLYGTPTTSDVIIIKDGIASGLFDVSTLTEEDCNAIHPYGSHPAVLAKIRMALSEPHRCLLLRTREDTLSSVPYIDTQILAEVLPEPLEKFRGKEDLRVIPANWFNSGTNLRYVGTVISNRLSGSAVRKNVPCFLGLEGEQESDDEDDSENGDESGGESKSENDSEDEEEEEEEEEEEDSAEYAEFSDDDMEGIALKGKLPYLCGWALVIPVEHSVEVLQGARKRDFIMTANKTLKSLKKPSAHLRTGRQR</sequence>
<dbReference type="RefSeq" id="XP_661158.1">
    <property type="nucleotide sequence ID" value="XM_656066.1"/>
</dbReference>
<evidence type="ECO:0000313" key="2">
    <source>
        <dbReference type="EMBL" id="CBF75898.1"/>
    </source>
</evidence>
<feature type="region of interest" description="Disordered" evidence="1">
    <location>
        <begin position="784"/>
        <end position="833"/>
    </location>
</feature>
<dbReference type="GeneID" id="2872976"/>
<name>Q5B7C6_EMENI</name>
<keyword evidence="3" id="KW-1185">Reference proteome</keyword>